<evidence type="ECO:0000313" key="8">
    <source>
        <dbReference type="Proteomes" id="UP000193411"/>
    </source>
</evidence>
<gene>
    <name evidence="7" type="ORF">BCR44DRAFT_34133</name>
</gene>
<comment type="caution">
    <text evidence="7">The sequence shown here is derived from an EMBL/GenBank/DDBJ whole genome shotgun (WGS) entry which is preliminary data.</text>
</comment>
<evidence type="ECO:0000256" key="5">
    <source>
        <dbReference type="SAM" id="MobiDB-lite"/>
    </source>
</evidence>
<evidence type="ECO:0000256" key="4">
    <source>
        <dbReference type="PROSITE-ProRule" id="PRU00221"/>
    </source>
</evidence>
<dbReference type="PROSITE" id="PS50082">
    <property type="entry name" value="WD_REPEATS_2"/>
    <property type="match status" value="1"/>
</dbReference>
<keyword evidence="2 4" id="KW-0853">WD repeat</keyword>
<evidence type="ECO:0000256" key="1">
    <source>
        <dbReference type="ARBA" id="ARBA00005672"/>
    </source>
</evidence>
<evidence type="ECO:0000256" key="3">
    <source>
        <dbReference type="ARBA" id="ARBA00022737"/>
    </source>
</evidence>
<feature type="region of interest" description="Disordered" evidence="5">
    <location>
        <begin position="366"/>
        <end position="392"/>
    </location>
</feature>
<dbReference type="Gene3D" id="2.130.10.10">
    <property type="entry name" value="YVTN repeat-like/Quinoprotein amine dehydrogenase"/>
    <property type="match status" value="1"/>
</dbReference>
<dbReference type="Proteomes" id="UP000193411">
    <property type="component" value="Unassembled WGS sequence"/>
</dbReference>
<proteinExistence type="inferred from homology"/>
<feature type="domain" description="EIPR1-like beta-propeller" evidence="6">
    <location>
        <begin position="6"/>
        <end position="271"/>
    </location>
</feature>
<dbReference type="SUPFAM" id="SSF50978">
    <property type="entry name" value="WD40 repeat-like"/>
    <property type="match status" value="1"/>
</dbReference>
<dbReference type="InterPro" id="IPR019775">
    <property type="entry name" value="WD40_repeat_CS"/>
</dbReference>
<sequence length="446" mass="46747">MDSADHSCVYGLRNQTRAVCALSGEEDRTMFLVGTLGLASENELHVVEHLEETSTLVSAVFRHPHEISAIAACPVADAKHVVATSYNIVGDRSNRMRSTLWRLDSDIVDGLASNNGAVNLELEPILTFDDKFSKTGVCEIFFNATGSTSKIVGRDLSHLAIYSMSEGMSTAILGSTIPIVTSTAPSSPSSPSPVAPIHTACWNPHSVGPNLAVTHGSCISLVDIRSASVVGTLPDAHGKSTPVLTLDFNPNKPYQLMTGGNDATLRFWDLRHLIAGGGGSPMSPTAPTTMLLPATTAGGAAVATDAAKGAHPSGAQIHIEHGTHSHWITRAQYNRFHDQLVLSASADHSVQLASISSISSLPVGAGYSSASDSEEDGGAAGAGAREAGGKKEPLQDGPLLGLDYHEDSVYGLAWSAADPWTFCTASYDGRIVVNTVPSAIKYKIIL</sequence>
<dbReference type="EMBL" id="MCFL01000009">
    <property type="protein sequence ID" value="ORZ38326.1"/>
    <property type="molecule type" value="Genomic_DNA"/>
</dbReference>
<name>A0A1Y2HUP0_9FUNG</name>
<dbReference type="InterPro" id="IPR036322">
    <property type="entry name" value="WD40_repeat_dom_sf"/>
</dbReference>
<dbReference type="AlphaFoldDB" id="A0A1Y2HUP0"/>
<dbReference type="GO" id="GO:0016567">
    <property type="term" value="P:protein ubiquitination"/>
    <property type="evidence" value="ECO:0007669"/>
    <property type="project" value="TreeGrafter"/>
</dbReference>
<dbReference type="InterPro" id="IPR040323">
    <property type="entry name" value="EIPR1"/>
</dbReference>
<dbReference type="STRING" id="765915.A0A1Y2HUP0"/>
<reference evidence="7 8" key="1">
    <citation type="submission" date="2016-07" db="EMBL/GenBank/DDBJ databases">
        <title>Pervasive Adenine N6-methylation of Active Genes in Fungi.</title>
        <authorList>
            <consortium name="DOE Joint Genome Institute"/>
            <person name="Mondo S.J."/>
            <person name="Dannebaum R.O."/>
            <person name="Kuo R.C."/>
            <person name="Labutti K."/>
            <person name="Haridas S."/>
            <person name="Kuo A."/>
            <person name="Salamov A."/>
            <person name="Ahrendt S.R."/>
            <person name="Lipzen A."/>
            <person name="Sullivan W."/>
            <person name="Andreopoulos W.B."/>
            <person name="Clum A."/>
            <person name="Lindquist E."/>
            <person name="Daum C."/>
            <person name="Ramamoorthy G.K."/>
            <person name="Gryganskyi A."/>
            <person name="Culley D."/>
            <person name="Magnuson J.K."/>
            <person name="James T.Y."/>
            <person name="O'Malley M.A."/>
            <person name="Stajich J.E."/>
            <person name="Spatafora J.W."/>
            <person name="Visel A."/>
            <person name="Grigoriev I.V."/>
        </authorList>
    </citation>
    <scope>NUCLEOTIDE SEQUENCE [LARGE SCALE GENOMIC DNA]</scope>
    <source>
        <strain evidence="7 8">PL171</strain>
    </source>
</reference>
<evidence type="ECO:0000313" key="7">
    <source>
        <dbReference type="EMBL" id="ORZ38326.1"/>
    </source>
</evidence>
<keyword evidence="8" id="KW-1185">Reference proteome</keyword>
<dbReference type="InterPro" id="IPR001680">
    <property type="entry name" value="WD40_rpt"/>
</dbReference>
<dbReference type="Pfam" id="PF00400">
    <property type="entry name" value="WD40"/>
    <property type="match status" value="1"/>
</dbReference>
<dbReference type="PANTHER" id="PTHR14205:SF15">
    <property type="entry name" value="EARP AND GARP COMPLEX-INTERACTING PROTEIN 1"/>
    <property type="match status" value="1"/>
</dbReference>
<dbReference type="InterPro" id="IPR059104">
    <property type="entry name" value="Beta-prop_EIPR1-like"/>
</dbReference>
<dbReference type="Pfam" id="PF23609">
    <property type="entry name" value="Beta-prop_EIPR1"/>
    <property type="match status" value="1"/>
</dbReference>
<dbReference type="PROSITE" id="PS00678">
    <property type="entry name" value="WD_REPEATS_1"/>
    <property type="match status" value="1"/>
</dbReference>
<accession>A0A1Y2HUP0</accession>
<evidence type="ECO:0000256" key="2">
    <source>
        <dbReference type="ARBA" id="ARBA00022574"/>
    </source>
</evidence>
<keyword evidence="3" id="KW-0677">Repeat</keyword>
<evidence type="ECO:0000259" key="6">
    <source>
        <dbReference type="Pfam" id="PF23609"/>
    </source>
</evidence>
<dbReference type="OrthoDB" id="427795at2759"/>
<dbReference type="SMART" id="SM00320">
    <property type="entry name" value="WD40"/>
    <property type="match status" value="3"/>
</dbReference>
<dbReference type="PANTHER" id="PTHR14205">
    <property type="entry name" value="WD-REPEAT PROTEIN"/>
    <property type="match status" value="1"/>
</dbReference>
<dbReference type="InterPro" id="IPR015943">
    <property type="entry name" value="WD40/YVTN_repeat-like_dom_sf"/>
</dbReference>
<feature type="repeat" description="WD" evidence="4">
    <location>
        <begin position="236"/>
        <end position="271"/>
    </location>
</feature>
<organism evidence="7 8">
    <name type="scientific">Catenaria anguillulae PL171</name>
    <dbReference type="NCBI Taxonomy" id="765915"/>
    <lineage>
        <taxon>Eukaryota</taxon>
        <taxon>Fungi</taxon>
        <taxon>Fungi incertae sedis</taxon>
        <taxon>Blastocladiomycota</taxon>
        <taxon>Blastocladiomycetes</taxon>
        <taxon>Blastocladiales</taxon>
        <taxon>Catenariaceae</taxon>
        <taxon>Catenaria</taxon>
    </lineage>
</organism>
<comment type="similarity">
    <text evidence="1">Belongs to the WD repeat EIPR1 family.</text>
</comment>
<dbReference type="PROSITE" id="PS50294">
    <property type="entry name" value="WD_REPEATS_REGION"/>
    <property type="match status" value="1"/>
</dbReference>
<protein>
    <submittedName>
        <fullName evidence="7">WD40-repeat-containing domain protein</fullName>
    </submittedName>
</protein>